<feature type="transmembrane region" description="Helical" evidence="6">
    <location>
        <begin position="208"/>
        <end position="230"/>
    </location>
</feature>
<dbReference type="CDD" id="cd17324">
    <property type="entry name" value="MFS_NepI_like"/>
    <property type="match status" value="1"/>
</dbReference>
<proteinExistence type="predicted"/>
<dbReference type="PANTHER" id="PTHR43124">
    <property type="entry name" value="PURINE EFFLUX PUMP PBUE"/>
    <property type="match status" value="1"/>
</dbReference>
<keyword evidence="3 6" id="KW-0812">Transmembrane</keyword>
<feature type="transmembrane region" description="Helical" evidence="6">
    <location>
        <begin position="245"/>
        <end position="267"/>
    </location>
</feature>
<sequence>MQKKESFSRWLPLVGLTFAVFVFNTSEFMPIGLLTDIATDLNISEARAGLLISVYAWVVAIMSLPLMIKASKMELKRLLLSIIALFVVSHVGSALAEGYYTLMLSRIGVACAHSIFWSIASPLAVRTVPDGRRALALSAIATGSSVAMVVGLPLGRVIGLYVGWRMAFMSIAIISALIFVFILVVFPKLQSRGKFAFKQLPELLHNRVLVGVFIMSVLFATAHYTCYSYIEPFLGKVAAMSPETVTLVLIVFGGSGMLGSIAFSKYYMANPRRFILAVTLGPTLCMMMLQAATAGMAYTLAVCILWGAMATAFNIAFQDNTIRFAPENATSIGMSIFSGIFNLGIGSGAYVGGLVVSRLSIEYIGYAGGAIGVIATLYLVLRYFPNMRRREAAEIKQK</sequence>
<feature type="transmembrane region" description="Helical" evidence="6">
    <location>
        <begin position="134"/>
        <end position="154"/>
    </location>
</feature>
<evidence type="ECO:0000256" key="3">
    <source>
        <dbReference type="ARBA" id="ARBA00022692"/>
    </source>
</evidence>
<feature type="transmembrane region" description="Helical" evidence="6">
    <location>
        <begin position="274"/>
        <end position="292"/>
    </location>
</feature>
<dbReference type="InterPro" id="IPR050189">
    <property type="entry name" value="MFS_Efflux_Transporters"/>
</dbReference>
<reference evidence="8 9" key="1">
    <citation type="submission" date="2018-08" db="EMBL/GenBank/DDBJ databases">
        <title>A genome reference for cultivated species of the human gut microbiota.</title>
        <authorList>
            <person name="Zou Y."/>
            <person name="Xue W."/>
            <person name="Luo G."/>
        </authorList>
    </citation>
    <scope>NUCLEOTIDE SEQUENCE [LARGE SCALE GENOMIC DNA]</scope>
    <source>
        <strain evidence="8 9">AF42-9</strain>
    </source>
</reference>
<name>A0A3R6FG01_9BACT</name>
<evidence type="ECO:0000256" key="2">
    <source>
        <dbReference type="ARBA" id="ARBA00022475"/>
    </source>
</evidence>
<feature type="transmembrane region" description="Helical" evidence="6">
    <location>
        <begin position="78"/>
        <end position="96"/>
    </location>
</feature>
<dbReference type="Pfam" id="PF07690">
    <property type="entry name" value="MFS_1"/>
    <property type="match status" value="1"/>
</dbReference>
<protein>
    <submittedName>
        <fullName evidence="8">Sugar transporter</fullName>
    </submittedName>
</protein>
<evidence type="ECO:0000256" key="1">
    <source>
        <dbReference type="ARBA" id="ARBA00004651"/>
    </source>
</evidence>
<evidence type="ECO:0000313" key="9">
    <source>
        <dbReference type="Proteomes" id="UP000286598"/>
    </source>
</evidence>
<evidence type="ECO:0000256" key="6">
    <source>
        <dbReference type="SAM" id="Phobius"/>
    </source>
</evidence>
<evidence type="ECO:0000259" key="7">
    <source>
        <dbReference type="PROSITE" id="PS50850"/>
    </source>
</evidence>
<comment type="caution">
    <text evidence="8">The sequence shown here is derived from an EMBL/GenBank/DDBJ whole genome shotgun (WGS) entry which is preliminary data.</text>
</comment>
<dbReference type="Gene3D" id="1.20.1250.20">
    <property type="entry name" value="MFS general substrate transporter like domains"/>
    <property type="match status" value="1"/>
</dbReference>
<feature type="transmembrane region" description="Helical" evidence="6">
    <location>
        <begin position="7"/>
        <end position="26"/>
    </location>
</feature>
<dbReference type="OrthoDB" id="9788453at2"/>
<keyword evidence="4 6" id="KW-1133">Transmembrane helix</keyword>
<dbReference type="GO" id="GO:0022857">
    <property type="term" value="F:transmembrane transporter activity"/>
    <property type="evidence" value="ECO:0007669"/>
    <property type="project" value="InterPro"/>
</dbReference>
<dbReference type="PANTHER" id="PTHR43124:SF4">
    <property type="entry name" value="SUGAR EFFLUX TRANSPORTER"/>
    <property type="match status" value="1"/>
</dbReference>
<evidence type="ECO:0000313" key="8">
    <source>
        <dbReference type="EMBL" id="RHK47661.1"/>
    </source>
</evidence>
<feature type="domain" description="Major facilitator superfamily (MFS) profile" evidence="7">
    <location>
        <begin position="12"/>
        <end position="387"/>
    </location>
</feature>
<dbReference type="GO" id="GO:0005886">
    <property type="term" value="C:plasma membrane"/>
    <property type="evidence" value="ECO:0007669"/>
    <property type="project" value="UniProtKB-SubCell"/>
</dbReference>
<evidence type="ECO:0000256" key="5">
    <source>
        <dbReference type="ARBA" id="ARBA00023136"/>
    </source>
</evidence>
<feature type="transmembrane region" description="Helical" evidence="6">
    <location>
        <begin position="46"/>
        <end position="66"/>
    </location>
</feature>
<feature type="transmembrane region" description="Helical" evidence="6">
    <location>
        <begin position="329"/>
        <end position="351"/>
    </location>
</feature>
<feature type="transmembrane region" description="Helical" evidence="6">
    <location>
        <begin position="298"/>
        <end position="317"/>
    </location>
</feature>
<evidence type="ECO:0000256" key="4">
    <source>
        <dbReference type="ARBA" id="ARBA00022989"/>
    </source>
</evidence>
<dbReference type="InterPro" id="IPR011701">
    <property type="entry name" value="MFS"/>
</dbReference>
<keyword evidence="8" id="KW-0813">Transport</keyword>
<keyword evidence="8" id="KW-0762">Sugar transport</keyword>
<dbReference type="InterPro" id="IPR020846">
    <property type="entry name" value="MFS_dom"/>
</dbReference>
<keyword evidence="5 6" id="KW-0472">Membrane</keyword>
<dbReference type="Proteomes" id="UP000286598">
    <property type="component" value="Unassembled WGS sequence"/>
</dbReference>
<feature type="transmembrane region" description="Helical" evidence="6">
    <location>
        <begin position="166"/>
        <end position="187"/>
    </location>
</feature>
<dbReference type="InterPro" id="IPR036259">
    <property type="entry name" value="MFS_trans_sf"/>
</dbReference>
<dbReference type="SUPFAM" id="SSF103473">
    <property type="entry name" value="MFS general substrate transporter"/>
    <property type="match status" value="1"/>
</dbReference>
<keyword evidence="9" id="KW-1185">Reference proteome</keyword>
<comment type="subcellular location">
    <subcellularLocation>
        <location evidence="1">Cell membrane</location>
        <topology evidence="1">Multi-pass membrane protein</topology>
    </subcellularLocation>
</comment>
<dbReference type="AlphaFoldDB" id="A0A3R6FG01"/>
<gene>
    <name evidence="8" type="ORF">DW060_11910</name>
</gene>
<accession>A0A3R6FG01</accession>
<organism evidence="8 9">
    <name type="scientific">Leyella stercorea</name>
    <dbReference type="NCBI Taxonomy" id="363265"/>
    <lineage>
        <taxon>Bacteria</taxon>
        <taxon>Pseudomonadati</taxon>
        <taxon>Bacteroidota</taxon>
        <taxon>Bacteroidia</taxon>
        <taxon>Bacteroidales</taxon>
        <taxon>Prevotellaceae</taxon>
        <taxon>Leyella</taxon>
    </lineage>
</organism>
<feature type="transmembrane region" description="Helical" evidence="6">
    <location>
        <begin position="363"/>
        <end position="381"/>
    </location>
</feature>
<keyword evidence="2" id="KW-1003">Cell membrane</keyword>
<dbReference type="NCBIfam" id="NF002921">
    <property type="entry name" value="PRK03545.1"/>
    <property type="match status" value="1"/>
</dbReference>
<feature type="transmembrane region" description="Helical" evidence="6">
    <location>
        <begin position="102"/>
        <end position="125"/>
    </location>
</feature>
<dbReference type="EMBL" id="QRNO01000085">
    <property type="protein sequence ID" value="RHK47661.1"/>
    <property type="molecule type" value="Genomic_DNA"/>
</dbReference>
<dbReference type="PROSITE" id="PS50850">
    <property type="entry name" value="MFS"/>
    <property type="match status" value="1"/>
</dbReference>